<evidence type="ECO:0000313" key="12">
    <source>
        <dbReference type="EMBL" id="KAF7568619.1"/>
    </source>
</evidence>
<evidence type="ECO:0000256" key="5">
    <source>
        <dbReference type="ARBA" id="ARBA00022574"/>
    </source>
</evidence>
<dbReference type="AlphaFoldDB" id="A0A2W1DAV9"/>
<organism evidence="13 14">
    <name type="scientific">Pyrenophora tritici-repentis</name>
    <dbReference type="NCBI Taxonomy" id="45151"/>
    <lineage>
        <taxon>Eukaryota</taxon>
        <taxon>Fungi</taxon>
        <taxon>Dikarya</taxon>
        <taxon>Ascomycota</taxon>
        <taxon>Pezizomycotina</taxon>
        <taxon>Dothideomycetes</taxon>
        <taxon>Pleosporomycetidae</taxon>
        <taxon>Pleosporales</taxon>
        <taxon>Pleosporineae</taxon>
        <taxon>Pleosporaceae</taxon>
        <taxon>Pyrenophora</taxon>
    </lineage>
</organism>
<dbReference type="Pfam" id="PF00400">
    <property type="entry name" value="WD40"/>
    <property type="match status" value="2"/>
</dbReference>
<evidence type="ECO:0000256" key="4">
    <source>
        <dbReference type="ARBA" id="ARBA00022490"/>
    </source>
</evidence>
<dbReference type="InterPro" id="IPR051980">
    <property type="entry name" value="WD_repeat_MORG1"/>
</dbReference>
<feature type="region of interest" description="Disordered" evidence="10">
    <location>
        <begin position="43"/>
        <end position="62"/>
    </location>
</feature>
<dbReference type="SMART" id="SM00320">
    <property type="entry name" value="WD40"/>
    <property type="match status" value="7"/>
</dbReference>
<comment type="caution">
    <text evidence="13">The sequence shown here is derived from an EMBL/GenBank/DDBJ whole genome shotgun (WGS) entry which is preliminary data.</text>
</comment>
<evidence type="ECO:0000259" key="11">
    <source>
        <dbReference type="Pfam" id="PF16755"/>
    </source>
</evidence>
<dbReference type="OrthoDB" id="1068471at2759"/>
<feature type="repeat" description="WD" evidence="9">
    <location>
        <begin position="302"/>
        <end position="337"/>
    </location>
</feature>
<keyword evidence="3" id="KW-0813">Transport</keyword>
<dbReference type="PANTHER" id="PTHR22842">
    <property type="entry name" value="WD40 REPEAT PROTEIN"/>
    <property type="match status" value="1"/>
</dbReference>
<dbReference type="Pfam" id="PF16755">
    <property type="entry name" value="Beta-prop_NUP159_NUP214"/>
    <property type="match status" value="1"/>
</dbReference>
<keyword evidence="4" id="KW-0963">Cytoplasm</keyword>
<evidence type="ECO:0000313" key="13">
    <source>
        <dbReference type="EMBL" id="KAI1511704.1"/>
    </source>
</evidence>
<dbReference type="SUPFAM" id="SSF50978">
    <property type="entry name" value="WD40 repeat-like"/>
    <property type="match status" value="1"/>
</dbReference>
<dbReference type="PANTHER" id="PTHR22842:SF3">
    <property type="entry name" value="WD REPEAT DOMAIN-CONTAINING PROTEIN 83"/>
    <property type="match status" value="1"/>
</dbReference>
<feature type="compositionally biased region" description="Low complexity" evidence="10">
    <location>
        <begin position="46"/>
        <end position="62"/>
    </location>
</feature>
<keyword evidence="14" id="KW-1185">Reference proteome</keyword>
<dbReference type="PROSITE" id="PS00678">
    <property type="entry name" value="WD_REPEATS_1"/>
    <property type="match status" value="1"/>
</dbReference>
<dbReference type="GO" id="GO:0005737">
    <property type="term" value="C:cytoplasm"/>
    <property type="evidence" value="ECO:0007669"/>
    <property type="project" value="UniProtKB-SubCell"/>
</dbReference>
<feature type="repeat" description="WD" evidence="9">
    <location>
        <begin position="12"/>
        <end position="45"/>
    </location>
</feature>
<reference evidence="14" key="4">
    <citation type="journal article" date="2022" name="Microb. Genom.">
        <title>A global pangenome for the wheat fungal pathogen Pyrenophora tritici-repentis and prediction of effector protein structural homology.</title>
        <authorList>
            <person name="Moolhuijzen P.M."/>
            <person name="See P.T."/>
            <person name="Shi G."/>
            <person name="Powell H.R."/>
            <person name="Cockram J."/>
            <person name="Jorgensen L.N."/>
            <person name="Benslimane H."/>
            <person name="Strelkov S.E."/>
            <person name="Turner J."/>
            <person name="Liu Z."/>
            <person name="Moffat C.S."/>
        </authorList>
    </citation>
    <scope>NUCLEOTIDE SEQUENCE [LARGE SCALE GENOMIC DNA]</scope>
</reference>
<keyword evidence="5 9" id="KW-0853">WD repeat</keyword>
<feature type="repeat" description="WD" evidence="9">
    <location>
        <begin position="70"/>
        <end position="111"/>
    </location>
</feature>
<dbReference type="GO" id="GO:0016301">
    <property type="term" value="F:kinase activity"/>
    <property type="evidence" value="ECO:0007669"/>
    <property type="project" value="UniProtKB-KW"/>
</dbReference>
<evidence type="ECO:0000256" key="8">
    <source>
        <dbReference type="ARBA" id="ARBA00038145"/>
    </source>
</evidence>
<dbReference type="GO" id="GO:0000398">
    <property type="term" value="P:mRNA splicing, via spliceosome"/>
    <property type="evidence" value="ECO:0007669"/>
    <property type="project" value="TreeGrafter"/>
</dbReference>
<dbReference type="Proteomes" id="UP000245464">
    <property type="component" value="Chromosome 7"/>
</dbReference>
<gene>
    <name evidence="13" type="ORF">Ptr86124_009348</name>
    <name evidence="12" type="ORF">PtrM4_132320</name>
</gene>
<comment type="similarity">
    <text evidence="8">Belongs to the WD repeat MORG1 family.</text>
</comment>
<name>A0A2W1DAV9_9PLEO</name>
<proteinExistence type="inferred from homology"/>
<dbReference type="EMBL" id="NRDI02000013">
    <property type="protein sequence ID" value="KAI1511704.1"/>
    <property type="molecule type" value="Genomic_DNA"/>
</dbReference>
<evidence type="ECO:0000256" key="9">
    <source>
        <dbReference type="PROSITE-ProRule" id="PRU00221"/>
    </source>
</evidence>
<comment type="subcellular location">
    <subcellularLocation>
        <location evidence="2">Cytoplasm</location>
    </subcellularLocation>
    <subcellularLocation>
        <location evidence="1">Nucleus</location>
    </subcellularLocation>
</comment>
<evidence type="ECO:0000256" key="3">
    <source>
        <dbReference type="ARBA" id="ARBA00022448"/>
    </source>
</evidence>
<accession>A0A2W1DAV9</accession>
<reference evidence="13" key="2">
    <citation type="submission" date="2021-05" db="EMBL/GenBank/DDBJ databases">
        <authorList>
            <person name="Moolhuijzen P.M."/>
            <person name="Moffat C.S."/>
        </authorList>
    </citation>
    <scope>NUCLEOTIDE SEQUENCE</scope>
    <source>
        <strain evidence="13">86-124</strain>
    </source>
</reference>
<dbReference type="Gene3D" id="2.130.10.10">
    <property type="entry name" value="YVTN repeat-like/Quinoprotein amine dehydrogenase"/>
    <property type="match status" value="2"/>
</dbReference>
<keyword evidence="13" id="KW-0418">Kinase</keyword>
<evidence type="ECO:0000256" key="7">
    <source>
        <dbReference type="ARBA" id="ARBA00023242"/>
    </source>
</evidence>
<keyword evidence="13" id="KW-0808">Transferase</keyword>
<feature type="repeat" description="WD" evidence="9">
    <location>
        <begin position="112"/>
        <end position="148"/>
    </location>
</feature>
<dbReference type="InterPro" id="IPR039462">
    <property type="entry name" value="Nup159/Nup146_N"/>
</dbReference>
<reference evidence="12" key="1">
    <citation type="journal article" date="2018" name="BMC Genomics">
        <title>Comparative genomics of the wheat fungal pathogen Pyrenophora tritici-repentis reveals chromosomal variations and genome plasticity.</title>
        <authorList>
            <person name="Moolhuijzen P."/>
            <person name="See P.T."/>
            <person name="Hane J.K."/>
            <person name="Shi G."/>
            <person name="Liu Z."/>
            <person name="Oliver R.P."/>
            <person name="Moffat C.S."/>
        </authorList>
    </citation>
    <scope>NUCLEOTIDE SEQUENCE [LARGE SCALE GENOMIC DNA]</scope>
    <source>
        <strain evidence="12">M4</strain>
    </source>
</reference>
<dbReference type="OMA" id="MCWDIRT"/>
<evidence type="ECO:0000256" key="2">
    <source>
        <dbReference type="ARBA" id="ARBA00004496"/>
    </source>
</evidence>
<dbReference type="Proteomes" id="UP000249757">
    <property type="component" value="Unassembled WGS sequence"/>
</dbReference>
<dbReference type="PROSITE" id="PS50294">
    <property type="entry name" value="WD_REPEATS_REGION"/>
    <property type="match status" value="4"/>
</dbReference>
<keyword evidence="6" id="KW-0677">Repeat</keyword>
<sequence length="337" mass="36096">MSSFPTTPIAKLTGHTGIVHAVAYSSGAQTYILTGSSDRQIRLYNPSKAPPTSLTPSTSSERPAGLVNKYTAHGYEVLSLAIAASNDKFVSTGGDKTVFLWDVQTAQTIQRWTGHAGRVNRGVFGGDDDGVVVTGSFDGTVRVWDTKSRAHKPIMTLSDAKDSISDVAVHDAQILAASVDGRVRCYDLRTGMCEVDVIGASCTSLDISKKGTEVLVSSLDSTIRLMDRENGEMLKKYTDEAFVNTELRVRSTLGLNDSVVLSGSDDGLVFAWDMLGGTCLHRFKHSEMREVEGLTAATQAKAKGKKDVVSAVAFCEKRREWCSGGGDGNVVVWGMGS</sequence>
<dbReference type="InterPro" id="IPR001680">
    <property type="entry name" value="WD40_rpt"/>
</dbReference>
<evidence type="ECO:0000313" key="14">
    <source>
        <dbReference type="Proteomes" id="UP000249757"/>
    </source>
</evidence>
<dbReference type="PROSITE" id="PS50082">
    <property type="entry name" value="WD_REPEATS_2"/>
    <property type="match status" value="4"/>
</dbReference>
<dbReference type="EMBL" id="NQIK02000007">
    <property type="protein sequence ID" value="KAF7568619.1"/>
    <property type="molecule type" value="Genomic_DNA"/>
</dbReference>
<keyword evidence="7" id="KW-0539">Nucleus</keyword>
<evidence type="ECO:0000256" key="10">
    <source>
        <dbReference type="SAM" id="MobiDB-lite"/>
    </source>
</evidence>
<dbReference type="InterPro" id="IPR036322">
    <property type="entry name" value="WD40_repeat_dom_sf"/>
</dbReference>
<dbReference type="PRINTS" id="PR00320">
    <property type="entry name" value="GPROTEINBRPT"/>
</dbReference>
<dbReference type="InterPro" id="IPR019775">
    <property type="entry name" value="WD40_repeat_CS"/>
</dbReference>
<feature type="domain" description="Nucleoporin Nup159/Nup146 N-terminal" evidence="11">
    <location>
        <begin position="118"/>
        <end position="236"/>
    </location>
</feature>
<evidence type="ECO:0000256" key="1">
    <source>
        <dbReference type="ARBA" id="ARBA00004123"/>
    </source>
</evidence>
<protein>
    <submittedName>
        <fullName evidence="13">Mitogen-activated protein kinase organizer</fullName>
    </submittedName>
    <submittedName>
        <fullName evidence="12">WD40 repeat protein</fullName>
    </submittedName>
</protein>
<dbReference type="InterPro" id="IPR015943">
    <property type="entry name" value="WD40/YVTN_repeat-like_dom_sf"/>
</dbReference>
<dbReference type="InterPro" id="IPR020472">
    <property type="entry name" value="WD40_PAC1"/>
</dbReference>
<evidence type="ECO:0000256" key="6">
    <source>
        <dbReference type="ARBA" id="ARBA00022737"/>
    </source>
</evidence>
<dbReference type="GO" id="GO:0071013">
    <property type="term" value="C:catalytic step 2 spliceosome"/>
    <property type="evidence" value="ECO:0007669"/>
    <property type="project" value="TreeGrafter"/>
</dbReference>
<reference evidence="13" key="3">
    <citation type="journal article" date="2022" name="bioRxiv">
        <title>A global pangenome for the wheat fungal pathogen Pyrenophora tritici-repentis and prediction of effector protein structural homology.</title>
        <authorList>
            <person name="Moolhuijzen P."/>
            <person name="See P.T."/>
            <person name="Shi G."/>
            <person name="Powell H.R."/>
            <person name="Cockram J."/>
            <person name="Jorgensen L.N."/>
            <person name="Benslimane H."/>
            <person name="Strelkov S.E."/>
            <person name="Turner J."/>
            <person name="Liu Z."/>
            <person name="Moffat C.S."/>
        </authorList>
    </citation>
    <scope>NUCLEOTIDE SEQUENCE</scope>
    <source>
        <strain evidence="13">86-124</strain>
    </source>
</reference>